<evidence type="ECO:0000256" key="3">
    <source>
        <dbReference type="ARBA" id="ARBA00022695"/>
    </source>
</evidence>
<feature type="domain" description="Cytidyltransferase-like" evidence="10">
    <location>
        <begin position="7"/>
        <end position="138"/>
    </location>
</feature>
<dbReference type="InterPro" id="IPR014729">
    <property type="entry name" value="Rossmann-like_a/b/a_fold"/>
</dbReference>
<feature type="binding site" evidence="9">
    <location>
        <position position="11"/>
    </location>
    <ligand>
        <name>substrate</name>
    </ligand>
</feature>
<dbReference type="GO" id="GO:0005737">
    <property type="term" value="C:cytoplasm"/>
    <property type="evidence" value="ECO:0007669"/>
    <property type="project" value="UniProtKB-SubCell"/>
</dbReference>
<dbReference type="NCBIfam" id="TIGR01510">
    <property type="entry name" value="coaD_prev_kdtB"/>
    <property type="match status" value="1"/>
</dbReference>
<feature type="binding site" evidence="9">
    <location>
        <begin position="11"/>
        <end position="12"/>
    </location>
    <ligand>
        <name>ATP</name>
        <dbReference type="ChEBI" id="CHEBI:30616"/>
    </ligand>
</feature>
<comment type="subunit">
    <text evidence="9">Homohexamer.</text>
</comment>
<dbReference type="SUPFAM" id="SSF52374">
    <property type="entry name" value="Nucleotidylyl transferase"/>
    <property type="match status" value="1"/>
</dbReference>
<dbReference type="UniPathway" id="UPA00241">
    <property type="reaction ID" value="UER00355"/>
</dbReference>
<comment type="similarity">
    <text evidence="9">Belongs to the bacterial CoaD family.</text>
</comment>
<evidence type="ECO:0000256" key="2">
    <source>
        <dbReference type="ARBA" id="ARBA00022679"/>
    </source>
</evidence>
<comment type="subcellular location">
    <subcellularLocation>
        <location evidence="9">Cytoplasm</location>
    </subcellularLocation>
</comment>
<comment type="pathway">
    <text evidence="9">Cofactor biosynthesis; coenzyme A biosynthesis; CoA from (R)-pantothenate: step 4/5.</text>
</comment>
<keyword evidence="2 9" id="KW-0808">Transferase</keyword>
<keyword evidence="7 9" id="KW-0173">Coenzyme A biosynthesis</keyword>
<keyword evidence="5 9" id="KW-0067">ATP-binding</keyword>
<gene>
    <name evidence="9 11" type="primary">coaD</name>
    <name evidence="11" type="ORF">GHI93_07715</name>
</gene>
<comment type="catalytic activity">
    <reaction evidence="8 9">
        <text>(R)-4'-phosphopantetheine + ATP + H(+) = 3'-dephospho-CoA + diphosphate</text>
        <dbReference type="Rhea" id="RHEA:19801"/>
        <dbReference type="ChEBI" id="CHEBI:15378"/>
        <dbReference type="ChEBI" id="CHEBI:30616"/>
        <dbReference type="ChEBI" id="CHEBI:33019"/>
        <dbReference type="ChEBI" id="CHEBI:57328"/>
        <dbReference type="ChEBI" id="CHEBI:61723"/>
        <dbReference type="EC" id="2.7.7.3"/>
    </reaction>
</comment>
<dbReference type="Proteomes" id="UP000439550">
    <property type="component" value="Unassembled WGS sequence"/>
</dbReference>
<keyword evidence="4 9" id="KW-0547">Nucleotide-binding</keyword>
<evidence type="ECO:0000256" key="6">
    <source>
        <dbReference type="ARBA" id="ARBA00022842"/>
    </source>
</evidence>
<dbReference type="PANTHER" id="PTHR21342">
    <property type="entry name" value="PHOSPHOPANTETHEINE ADENYLYLTRANSFERASE"/>
    <property type="match status" value="1"/>
</dbReference>
<dbReference type="GO" id="GO:0015937">
    <property type="term" value="P:coenzyme A biosynthetic process"/>
    <property type="evidence" value="ECO:0007669"/>
    <property type="project" value="UniProtKB-UniRule"/>
</dbReference>
<evidence type="ECO:0000256" key="5">
    <source>
        <dbReference type="ARBA" id="ARBA00022840"/>
    </source>
</evidence>
<evidence type="ECO:0000256" key="4">
    <source>
        <dbReference type="ARBA" id="ARBA00022741"/>
    </source>
</evidence>
<feature type="binding site" evidence="9">
    <location>
        <position position="43"/>
    </location>
    <ligand>
        <name>substrate</name>
    </ligand>
</feature>
<comment type="caution">
    <text evidence="9">Lacks conserved residue(s) required for the propagation of feature annotation.</text>
</comment>
<feature type="binding site" evidence="9">
    <location>
        <position position="79"/>
    </location>
    <ligand>
        <name>substrate</name>
    </ligand>
</feature>
<accession>A0A7X1Z8J8</accession>
<evidence type="ECO:0000259" key="10">
    <source>
        <dbReference type="Pfam" id="PF01467"/>
    </source>
</evidence>
<dbReference type="InterPro" id="IPR001980">
    <property type="entry name" value="PPAT"/>
</dbReference>
<comment type="caution">
    <text evidence="11">The sequence shown here is derived from an EMBL/GenBank/DDBJ whole genome shotgun (WGS) entry which is preliminary data.</text>
</comment>
<sequence>MTEKIGLYTGTFDPLTNGHLDIIRRAAAQFDTLYVGIFKNDQKNPLFSTEHRVKMIRETLSVLTELKNVTVITHDADLTVHIAQKLGVTALVRAIRNATDLEYEKNMWYFNFEMTGIETVIFLAKPELEPINSTRMRELTAYKQDVSQWVPENVAREIALLSEKNKFNVRKK</sequence>
<comment type="cofactor">
    <cofactor evidence="9">
        <name>Mg(2+)</name>
        <dbReference type="ChEBI" id="CHEBI:18420"/>
    </cofactor>
</comment>
<evidence type="ECO:0000256" key="8">
    <source>
        <dbReference type="ARBA" id="ARBA00029346"/>
    </source>
</evidence>
<protein>
    <recommendedName>
        <fullName evidence="9">Phosphopantetheine adenylyltransferase</fullName>
        <ecNumber evidence="9">2.7.7.3</ecNumber>
    </recommendedName>
    <alternativeName>
        <fullName evidence="9">Dephospho-CoA pyrophosphorylase</fullName>
    </alternativeName>
    <alternativeName>
        <fullName evidence="9">Pantetheine-phosphate adenylyltransferase</fullName>
        <shortName evidence="9">PPAT</shortName>
    </alternativeName>
</protein>
<evidence type="ECO:0000313" key="11">
    <source>
        <dbReference type="EMBL" id="MQW39809.1"/>
    </source>
</evidence>
<keyword evidence="6 9" id="KW-0460">Magnesium</keyword>
<keyword evidence="1 9" id="KW-0963">Cytoplasm</keyword>
<evidence type="ECO:0000313" key="12">
    <source>
        <dbReference type="Proteomes" id="UP000439550"/>
    </source>
</evidence>
<organism evidence="11 12">
    <name type="scientific">Lactococcus hircilactis</name>
    <dbReference type="NCBI Taxonomy" id="1494462"/>
    <lineage>
        <taxon>Bacteria</taxon>
        <taxon>Bacillati</taxon>
        <taxon>Bacillota</taxon>
        <taxon>Bacilli</taxon>
        <taxon>Lactobacillales</taxon>
        <taxon>Streptococcaceae</taxon>
        <taxon>Lactococcus</taxon>
    </lineage>
</organism>
<dbReference type="HAMAP" id="MF_00151">
    <property type="entry name" value="PPAT_bact"/>
    <property type="match status" value="1"/>
</dbReference>
<dbReference type="PRINTS" id="PR01020">
    <property type="entry name" value="LPSBIOSNTHSS"/>
</dbReference>
<dbReference type="Pfam" id="PF01467">
    <property type="entry name" value="CTP_transf_like"/>
    <property type="match status" value="1"/>
</dbReference>
<proteinExistence type="inferred from homology"/>
<dbReference type="CDD" id="cd02163">
    <property type="entry name" value="PPAT"/>
    <property type="match status" value="1"/>
</dbReference>
<feature type="site" description="Transition state stabilizer" evidence="9">
    <location>
        <position position="19"/>
    </location>
</feature>
<comment type="function">
    <text evidence="9">Reversibly transfers an adenylyl group from ATP to 4'-phosphopantetheine, yielding dephospho-CoA (dPCoA) and pyrophosphate.</text>
</comment>
<dbReference type="InterPro" id="IPR004821">
    <property type="entry name" value="Cyt_trans-like"/>
</dbReference>
<keyword evidence="3 9" id="KW-0548">Nucleotidyltransferase</keyword>
<dbReference type="PANTHER" id="PTHR21342:SF1">
    <property type="entry name" value="PHOSPHOPANTETHEINE ADENYLYLTRANSFERASE"/>
    <property type="match status" value="1"/>
</dbReference>
<dbReference type="Gene3D" id="3.40.50.620">
    <property type="entry name" value="HUPs"/>
    <property type="match status" value="1"/>
</dbReference>
<feature type="binding site" evidence="9">
    <location>
        <position position="104"/>
    </location>
    <ligand>
        <name>ATP</name>
        <dbReference type="ChEBI" id="CHEBI:30616"/>
    </ligand>
</feature>
<feature type="binding site" evidence="9">
    <location>
        <position position="19"/>
    </location>
    <ligand>
        <name>ATP</name>
        <dbReference type="ChEBI" id="CHEBI:30616"/>
    </ligand>
</feature>
<evidence type="ECO:0000256" key="9">
    <source>
        <dbReference type="HAMAP-Rule" id="MF_00151"/>
    </source>
</evidence>
<dbReference type="EMBL" id="WITJ01000009">
    <property type="protein sequence ID" value="MQW39809.1"/>
    <property type="molecule type" value="Genomic_DNA"/>
</dbReference>
<evidence type="ECO:0000256" key="7">
    <source>
        <dbReference type="ARBA" id="ARBA00022993"/>
    </source>
</evidence>
<keyword evidence="12" id="KW-1185">Reference proteome</keyword>
<name>A0A7X1Z8J8_9LACT</name>
<dbReference type="NCBIfam" id="TIGR00125">
    <property type="entry name" value="cyt_tran_rel"/>
    <property type="match status" value="1"/>
</dbReference>
<evidence type="ECO:0000256" key="1">
    <source>
        <dbReference type="ARBA" id="ARBA00022490"/>
    </source>
</evidence>
<dbReference type="GO" id="GO:0005524">
    <property type="term" value="F:ATP binding"/>
    <property type="evidence" value="ECO:0007669"/>
    <property type="project" value="UniProtKB-KW"/>
</dbReference>
<dbReference type="RefSeq" id="WP_153496473.1">
    <property type="nucleotide sequence ID" value="NZ_CAXYUY010000008.1"/>
</dbReference>
<feature type="binding site" evidence="9">
    <location>
        <position position="93"/>
    </location>
    <ligand>
        <name>substrate</name>
    </ligand>
</feature>
<dbReference type="GO" id="GO:0004595">
    <property type="term" value="F:pantetheine-phosphate adenylyltransferase activity"/>
    <property type="evidence" value="ECO:0007669"/>
    <property type="project" value="UniProtKB-UniRule"/>
</dbReference>
<dbReference type="EC" id="2.7.7.3" evidence="9"/>
<dbReference type="OrthoDB" id="9806661at2"/>
<reference evidence="11 12" key="1">
    <citation type="submission" date="2019-10" db="EMBL/GenBank/DDBJ databases">
        <authorList>
            <person name="Dong K."/>
        </authorList>
    </citation>
    <scope>NUCLEOTIDE SEQUENCE [LARGE SCALE GENOMIC DNA]</scope>
    <source>
        <strain evidence="11 12">DSM 28960</strain>
    </source>
</reference>
<dbReference type="AlphaFoldDB" id="A0A7X1Z8J8"/>
<feature type="binding site" evidence="9">
    <location>
        <begin position="128"/>
        <end position="134"/>
    </location>
    <ligand>
        <name>ATP</name>
        <dbReference type="ChEBI" id="CHEBI:30616"/>
    </ligand>
</feature>